<keyword evidence="3" id="KW-1185">Reference proteome</keyword>
<dbReference type="Proteomes" id="UP000518266">
    <property type="component" value="Unassembled WGS sequence"/>
</dbReference>
<feature type="compositionally biased region" description="Polar residues" evidence="1">
    <location>
        <begin position="279"/>
        <end position="290"/>
    </location>
</feature>
<organism evidence="2 3">
    <name type="scientific">Dissostichus mawsoni</name>
    <name type="common">Antarctic cod</name>
    <dbReference type="NCBI Taxonomy" id="36200"/>
    <lineage>
        <taxon>Eukaryota</taxon>
        <taxon>Metazoa</taxon>
        <taxon>Chordata</taxon>
        <taxon>Craniata</taxon>
        <taxon>Vertebrata</taxon>
        <taxon>Euteleostomi</taxon>
        <taxon>Actinopterygii</taxon>
        <taxon>Neopterygii</taxon>
        <taxon>Teleostei</taxon>
        <taxon>Neoteleostei</taxon>
        <taxon>Acanthomorphata</taxon>
        <taxon>Eupercaria</taxon>
        <taxon>Perciformes</taxon>
        <taxon>Notothenioidei</taxon>
        <taxon>Nototheniidae</taxon>
        <taxon>Dissostichus</taxon>
    </lineage>
</organism>
<sequence>MNKPPQPIAGPTSVPNPSPSPGLTQAAYGPGQPPSLVFATPPPQQMNSAPQPRQSYYQNRPAMAASAPRLQTSSGPRPVGPTHVYPPNSQMMMISQQQLSFAGSPQGYFIPPGQYRAPYMPPTQQYPVTTATAGFYPGTSPAEYPAYEPSLAARERRGGGGRGGGRENVRLSLHGAPLTSQRYPAGAYYPAQPQYSPAVQPAPVMINPAQQQQQAPPPQQPPALPQGPPKRERKPVIRIRDPNQGGRDITEEIMSGGRSTTTPTPPQASTAESSPAQTNGEVTQPATTVTRIDDNTEPPVSAETPPPPATAESEPVEEDQQESDDQMTPPAELAAQSVAPAAAAEVPPPLKKDLPSPSPPPAAAAAEPTTTAAEAENTVDTKPFSIISSKRGACQEGRTTGCPSSR</sequence>
<dbReference type="EMBL" id="JAAKFY010000004">
    <property type="protein sequence ID" value="KAF3858245.1"/>
    <property type="molecule type" value="Genomic_DNA"/>
</dbReference>
<feature type="compositionally biased region" description="Polar residues" evidence="1">
    <location>
        <begin position="397"/>
        <end position="406"/>
    </location>
</feature>
<gene>
    <name evidence="2" type="ORF">F7725_011446</name>
</gene>
<comment type="caution">
    <text evidence="2">The sequence shown here is derived from an EMBL/GenBank/DDBJ whole genome shotgun (WGS) entry which is preliminary data.</text>
</comment>
<protein>
    <submittedName>
        <fullName evidence="2">Uncharacterized protein</fullName>
    </submittedName>
</protein>
<dbReference type="OrthoDB" id="514777at2759"/>
<feature type="compositionally biased region" description="Polar residues" evidence="1">
    <location>
        <begin position="45"/>
        <end position="58"/>
    </location>
</feature>
<name>A0A7J5Z937_DISMA</name>
<feature type="compositionally biased region" description="Acidic residues" evidence="1">
    <location>
        <begin position="314"/>
        <end position="325"/>
    </location>
</feature>
<evidence type="ECO:0000313" key="3">
    <source>
        <dbReference type="Proteomes" id="UP000518266"/>
    </source>
</evidence>
<feature type="compositionally biased region" description="Low complexity" evidence="1">
    <location>
        <begin position="267"/>
        <end position="278"/>
    </location>
</feature>
<feature type="region of interest" description="Disordered" evidence="1">
    <location>
        <begin position="1"/>
        <end position="88"/>
    </location>
</feature>
<proteinExistence type="predicted"/>
<dbReference type="AlphaFoldDB" id="A0A7J5Z937"/>
<evidence type="ECO:0000313" key="2">
    <source>
        <dbReference type="EMBL" id="KAF3858245.1"/>
    </source>
</evidence>
<evidence type="ECO:0000256" key="1">
    <source>
        <dbReference type="SAM" id="MobiDB-lite"/>
    </source>
</evidence>
<feature type="compositionally biased region" description="Basic and acidic residues" evidence="1">
    <location>
        <begin position="154"/>
        <end position="169"/>
    </location>
</feature>
<feature type="compositionally biased region" description="Low complexity" evidence="1">
    <location>
        <begin position="363"/>
        <end position="376"/>
    </location>
</feature>
<feature type="compositionally biased region" description="Pro residues" evidence="1">
    <location>
        <begin position="215"/>
        <end position="228"/>
    </location>
</feature>
<reference evidence="2 3" key="1">
    <citation type="submission" date="2020-03" db="EMBL/GenBank/DDBJ databases">
        <title>Dissostichus mawsoni Genome sequencing and assembly.</title>
        <authorList>
            <person name="Park H."/>
        </authorList>
    </citation>
    <scope>NUCLEOTIDE SEQUENCE [LARGE SCALE GENOMIC DNA]</scope>
    <source>
        <strain evidence="2">DM0001</strain>
        <tissue evidence="2">Muscle</tissue>
    </source>
</reference>
<feature type="compositionally biased region" description="Pro residues" evidence="1">
    <location>
        <begin position="1"/>
        <end position="20"/>
    </location>
</feature>
<accession>A0A7J5Z937</accession>
<feature type="compositionally biased region" description="Low complexity" evidence="1">
    <location>
        <begin position="330"/>
        <end position="345"/>
    </location>
</feature>
<feature type="region of interest" description="Disordered" evidence="1">
    <location>
        <begin position="154"/>
        <end position="406"/>
    </location>
</feature>